<dbReference type="GO" id="GO:0016593">
    <property type="term" value="C:Cdc73/Paf1 complex"/>
    <property type="evidence" value="ECO:0007669"/>
    <property type="project" value="InterPro"/>
</dbReference>
<name>A0A9P5JU52_9AGAM</name>
<dbReference type="InterPro" id="IPR038103">
    <property type="entry name" value="CDC73_C_sf"/>
</dbReference>
<dbReference type="OrthoDB" id="2186602at2759"/>
<evidence type="ECO:0000313" key="8">
    <source>
        <dbReference type="Proteomes" id="UP000759537"/>
    </source>
</evidence>
<comment type="subcellular location">
    <subcellularLocation>
        <location evidence="1">Nucleus</location>
    </subcellularLocation>
</comment>
<dbReference type="EMBL" id="WHVB01000054">
    <property type="protein sequence ID" value="KAF8464714.1"/>
    <property type="molecule type" value="Genomic_DNA"/>
</dbReference>
<dbReference type="InterPro" id="IPR007852">
    <property type="entry name" value="Cdc73/Parafibromin"/>
</dbReference>
<protein>
    <submittedName>
        <fullName evidence="7">RNA polymerase II accessory factor</fullName>
    </submittedName>
</protein>
<dbReference type="Gene3D" id="3.40.50.11990">
    <property type="entry name" value="RNA polymerase II accessory factor, Cdc73 C-terminal domain"/>
    <property type="match status" value="1"/>
</dbReference>
<evidence type="ECO:0000259" key="6">
    <source>
        <dbReference type="Pfam" id="PF05179"/>
    </source>
</evidence>
<dbReference type="InterPro" id="IPR031336">
    <property type="entry name" value="CDC73_C"/>
</dbReference>
<proteinExistence type="inferred from homology"/>
<keyword evidence="8" id="KW-1185">Reference proteome</keyword>
<comment type="similarity">
    <text evidence="2">Belongs to the CDC73 family.</text>
</comment>
<feature type="region of interest" description="Disordered" evidence="5">
    <location>
        <begin position="129"/>
        <end position="185"/>
    </location>
</feature>
<dbReference type="GO" id="GO:0032968">
    <property type="term" value="P:positive regulation of transcription elongation by RNA polymerase II"/>
    <property type="evidence" value="ECO:0007669"/>
    <property type="project" value="TreeGrafter"/>
</dbReference>
<dbReference type="PANTHER" id="PTHR12466:SF8">
    <property type="entry name" value="PARAFIBROMIN"/>
    <property type="match status" value="1"/>
</dbReference>
<evidence type="ECO:0000256" key="3">
    <source>
        <dbReference type="ARBA" id="ARBA00023163"/>
    </source>
</evidence>
<dbReference type="Proteomes" id="UP000759537">
    <property type="component" value="Unassembled WGS sequence"/>
</dbReference>
<evidence type="ECO:0000256" key="4">
    <source>
        <dbReference type="ARBA" id="ARBA00023242"/>
    </source>
</evidence>
<evidence type="ECO:0000256" key="2">
    <source>
        <dbReference type="ARBA" id="ARBA00010427"/>
    </source>
</evidence>
<evidence type="ECO:0000256" key="1">
    <source>
        <dbReference type="ARBA" id="ARBA00004123"/>
    </source>
</evidence>
<keyword evidence="3" id="KW-0804">Transcription</keyword>
<dbReference type="FunFam" id="3.40.50.11990:FF:000004">
    <property type="entry name" value="Potential RNA Pol II elongation accessory factor"/>
    <property type="match status" value="1"/>
</dbReference>
<keyword evidence="4" id="KW-0539">Nucleus</keyword>
<dbReference type="Pfam" id="PF05179">
    <property type="entry name" value="CDC73_C"/>
    <property type="match status" value="1"/>
</dbReference>
<organism evidence="7 8">
    <name type="scientific">Russula ochroleuca</name>
    <dbReference type="NCBI Taxonomy" id="152965"/>
    <lineage>
        <taxon>Eukaryota</taxon>
        <taxon>Fungi</taxon>
        <taxon>Dikarya</taxon>
        <taxon>Basidiomycota</taxon>
        <taxon>Agaricomycotina</taxon>
        <taxon>Agaricomycetes</taxon>
        <taxon>Russulales</taxon>
        <taxon>Russulaceae</taxon>
        <taxon>Russula</taxon>
    </lineage>
</organism>
<reference evidence="7" key="1">
    <citation type="submission" date="2019-10" db="EMBL/GenBank/DDBJ databases">
        <authorList>
            <consortium name="DOE Joint Genome Institute"/>
            <person name="Kuo A."/>
            <person name="Miyauchi S."/>
            <person name="Kiss E."/>
            <person name="Drula E."/>
            <person name="Kohler A."/>
            <person name="Sanchez-Garcia M."/>
            <person name="Andreopoulos B."/>
            <person name="Barry K.W."/>
            <person name="Bonito G."/>
            <person name="Buee M."/>
            <person name="Carver A."/>
            <person name="Chen C."/>
            <person name="Cichocki N."/>
            <person name="Clum A."/>
            <person name="Culley D."/>
            <person name="Crous P.W."/>
            <person name="Fauchery L."/>
            <person name="Girlanda M."/>
            <person name="Hayes R."/>
            <person name="Keri Z."/>
            <person name="LaButti K."/>
            <person name="Lipzen A."/>
            <person name="Lombard V."/>
            <person name="Magnuson J."/>
            <person name="Maillard F."/>
            <person name="Morin E."/>
            <person name="Murat C."/>
            <person name="Nolan M."/>
            <person name="Ohm R."/>
            <person name="Pangilinan J."/>
            <person name="Pereira M."/>
            <person name="Perotto S."/>
            <person name="Peter M."/>
            <person name="Riley R."/>
            <person name="Sitrit Y."/>
            <person name="Stielow B."/>
            <person name="Szollosi G."/>
            <person name="Zifcakova L."/>
            <person name="Stursova M."/>
            <person name="Spatafora J.W."/>
            <person name="Tedersoo L."/>
            <person name="Vaario L.-M."/>
            <person name="Yamada A."/>
            <person name="Yan M."/>
            <person name="Wang P."/>
            <person name="Xu J."/>
            <person name="Bruns T."/>
            <person name="Baldrian P."/>
            <person name="Vilgalys R."/>
            <person name="Henrissat B."/>
            <person name="Grigoriev I.V."/>
            <person name="Hibbett D."/>
            <person name="Nagy L.G."/>
            <person name="Martin F.M."/>
        </authorList>
    </citation>
    <scope>NUCLEOTIDE SEQUENCE</scope>
    <source>
        <strain evidence="7">Prilba</strain>
    </source>
</reference>
<gene>
    <name evidence="7" type="ORF">DFH94DRAFT_784842</name>
</gene>
<feature type="domain" description="Cell division control protein 73 C-terminal" evidence="6">
    <location>
        <begin position="259"/>
        <end position="427"/>
    </location>
</feature>
<evidence type="ECO:0000256" key="5">
    <source>
        <dbReference type="SAM" id="MobiDB-lite"/>
    </source>
</evidence>
<reference evidence="7" key="2">
    <citation type="journal article" date="2020" name="Nat. Commun.">
        <title>Large-scale genome sequencing of mycorrhizal fungi provides insights into the early evolution of symbiotic traits.</title>
        <authorList>
            <person name="Miyauchi S."/>
            <person name="Kiss E."/>
            <person name="Kuo A."/>
            <person name="Drula E."/>
            <person name="Kohler A."/>
            <person name="Sanchez-Garcia M."/>
            <person name="Morin E."/>
            <person name="Andreopoulos B."/>
            <person name="Barry K.W."/>
            <person name="Bonito G."/>
            <person name="Buee M."/>
            <person name="Carver A."/>
            <person name="Chen C."/>
            <person name="Cichocki N."/>
            <person name="Clum A."/>
            <person name="Culley D."/>
            <person name="Crous P.W."/>
            <person name="Fauchery L."/>
            <person name="Girlanda M."/>
            <person name="Hayes R.D."/>
            <person name="Keri Z."/>
            <person name="LaButti K."/>
            <person name="Lipzen A."/>
            <person name="Lombard V."/>
            <person name="Magnuson J."/>
            <person name="Maillard F."/>
            <person name="Murat C."/>
            <person name="Nolan M."/>
            <person name="Ohm R.A."/>
            <person name="Pangilinan J."/>
            <person name="Pereira M.F."/>
            <person name="Perotto S."/>
            <person name="Peter M."/>
            <person name="Pfister S."/>
            <person name="Riley R."/>
            <person name="Sitrit Y."/>
            <person name="Stielow J.B."/>
            <person name="Szollosi G."/>
            <person name="Zifcakova L."/>
            <person name="Stursova M."/>
            <person name="Spatafora J.W."/>
            <person name="Tedersoo L."/>
            <person name="Vaario L.M."/>
            <person name="Yamada A."/>
            <person name="Yan M."/>
            <person name="Wang P."/>
            <person name="Xu J."/>
            <person name="Bruns T."/>
            <person name="Baldrian P."/>
            <person name="Vilgalys R."/>
            <person name="Dunand C."/>
            <person name="Henrissat B."/>
            <person name="Grigoriev I.V."/>
            <person name="Hibbett D."/>
            <person name="Nagy L.G."/>
            <person name="Martin F.M."/>
        </authorList>
    </citation>
    <scope>NUCLEOTIDE SEQUENCE</scope>
    <source>
        <strain evidence="7">Prilba</strain>
    </source>
</reference>
<feature type="compositionally biased region" description="Polar residues" evidence="5">
    <location>
        <begin position="150"/>
        <end position="166"/>
    </location>
</feature>
<dbReference type="AlphaFoldDB" id="A0A9P5JU52"/>
<evidence type="ECO:0000313" key="7">
    <source>
        <dbReference type="EMBL" id="KAF8464714.1"/>
    </source>
</evidence>
<comment type="caution">
    <text evidence="7">The sequence shown here is derived from an EMBL/GenBank/DDBJ whole genome shotgun (WGS) entry which is preliminary data.</text>
</comment>
<dbReference type="GO" id="GO:0006368">
    <property type="term" value="P:transcription elongation by RNA polymerase II"/>
    <property type="evidence" value="ECO:0007669"/>
    <property type="project" value="InterPro"/>
</dbReference>
<dbReference type="PANTHER" id="PTHR12466">
    <property type="entry name" value="CDC73 DOMAIN PROTEIN"/>
    <property type="match status" value="1"/>
</dbReference>
<dbReference type="GO" id="GO:0000993">
    <property type="term" value="F:RNA polymerase II complex binding"/>
    <property type="evidence" value="ECO:0007669"/>
    <property type="project" value="TreeGrafter"/>
</dbReference>
<accession>A0A9P5JU52</accession>
<sequence>MDPLDCFRAAVSAKYDIKPVNASGAPTSSLRSATHLRLSTAVTFPINTPTRLRKVGSTATDPVSEPDGFFMLEAVYLAWSLRDTPGGEYMKQAREHGFPAGGFVGLTERKSIVDWLKRAVTVLDSVVPLSESTTPPGSPPPSVYRHLPAPSSSVSHTQALPSTSSRSRGDAGPTASPPKRRYVPDAADVEVVKKIRQSEVELRDHNTVLRGIKNNNFSSVRNAYVAKLKSLKEAKRAGAAAPVATQLPDSKTQARKQKNMYPIIMISSSPTSLITMYNVRRFLQESIFEPSAEARARAAAEGTTRAEDLIPIDRERTTIEPGGQARASAQRYYVVDSVEALNKFGADAWDRVVCVLTTGQVWQFRPYKWSEPRVLFHHVKGIYVSWANDPPNPKVKDWNVTELKIDPHRRHVDKSTVAYFWKTLDTWTAMHKPSLMTA</sequence>